<name>F6DSX3_DESRL</name>
<accession>F6DSX3</accession>
<gene>
    <name evidence="1" type="ordered locus">Desru_1703</name>
</gene>
<dbReference type="RefSeq" id="WP_013841731.1">
    <property type="nucleotide sequence ID" value="NC_015589.1"/>
</dbReference>
<dbReference type="KEGG" id="dru:Desru_1703"/>
<reference evidence="2" key="1">
    <citation type="submission" date="2011-05" db="EMBL/GenBank/DDBJ databases">
        <title>Complete sequence of Desulfotomaculum ruminis DSM 2154.</title>
        <authorList>
            <person name="Lucas S."/>
            <person name="Copeland A."/>
            <person name="Lapidus A."/>
            <person name="Cheng J.-F."/>
            <person name="Goodwin L."/>
            <person name="Pitluck S."/>
            <person name="Lu M."/>
            <person name="Detter J.C."/>
            <person name="Han C."/>
            <person name="Tapia R."/>
            <person name="Land M."/>
            <person name="Hauser L."/>
            <person name="Kyrpides N."/>
            <person name="Ivanova N."/>
            <person name="Mikhailova N."/>
            <person name="Pagani I."/>
            <person name="Stams A.J.M."/>
            <person name="Plugge C.M."/>
            <person name="Muyzer G."/>
            <person name="Kuever J."/>
            <person name="Parshina S.N."/>
            <person name="Ivanova A.E."/>
            <person name="Nazina T.N."/>
            <person name="Brambilla E."/>
            <person name="Spring S."/>
            <person name="Klenk H.-P."/>
            <person name="Woyke T."/>
        </authorList>
    </citation>
    <scope>NUCLEOTIDE SEQUENCE [LARGE SCALE GENOMIC DNA]</scope>
    <source>
        <strain evidence="2">ATCC 23193 / DSM 2154 / NCIB 8452 / DL</strain>
    </source>
</reference>
<proteinExistence type="predicted"/>
<protein>
    <submittedName>
        <fullName evidence="1">Uncharacterized protein</fullName>
    </submittedName>
</protein>
<dbReference type="EMBL" id="CP002780">
    <property type="protein sequence ID" value="AEG59967.1"/>
    <property type="molecule type" value="Genomic_DNA"/>
</dbReference>
<dbReference type="Proteomes" id="UP000009234">
    <property type="component" value="Chromosome"/>
</dbReference>
<organism evidence="1 2">
    <name type="scientific">Desulforamulus ruminis (strain ATCC 23193 / DSM 2154 / NCIMB 8452 / DL)</name>
    <name type="common">Desulfotomaculum ruminis</name>
    <dbReference type="NCBI Taxonomy" id="696281"/>
    <lineage>
        <taxon>Bacteria</taxon>
        <taxon>Bacillati</taxon>
        <taxon>Bacillota</taxon>
        <taxon>Clostridia</taxon>
        <taxon>Eubacteriales</taxon>
        <taxon>Peptococcaceae</taxon>
        <taxon>Desulforamulus</taxon>
    </lineage>
</organism>
<reference evidence="1 2" key="2">
    <citation type="journal article" date="2012" name="Stand. Genomic Sci.">
        <title>Complete genome sequence of the sulfate-reducing firmicute Desulfotomaculum ruminis type strain (DL(T)).</title>
        <authorList>
            <person name="Spring S."/>
            <person name="Visser M."/>
            <person name="Lu M."/>
            <person name="Copeland A."/>
            <person name="Lapidus A."/>
            <person name="Lucas S."/>
            <person name="Cheng J.F."/>
            <person name="Han C."/>
            <person name="Tapia R."/>
            <person name="Goodwin L.A."/>
            <person name="Pitluck S."/>
            <person name="Ivanova N."/>
            <person name="Land M."/>
            <person name="Hauser L."/>
            <person name="Larimer F."/>
            <person name="Rohde M."/>
            <person name="Goker M."/>
            <person name="Detter J.C."/>
            <person name="Kyrpides N.C."/>
            <person name="Woyke T."/>
            <person name="Schaap P.J."/>
            <person name="Plugge C.M."/>
            <person name="Muyzer G."/>
            <person name="Kuever J."/>
            <person name="Pereira I.A."/>
            <person name="Parshina S.N."/>
            <person name="Bernier-Latmani R."/>
            <person name="Stams A.J."/>
            <person name="Klenk H.P."/>
        </authorList>
    </citation>
    <scope>NUCLEOTIDE SEQUENCE [LARGE SCALE GENOMIC DNA]</scope>
    <source>
        <strain evidence="2">ATCC 23193 / DSM 2154 / NCIB 8452 / DL</strain>
    </source>
</reference>
<dbReference type="AlphaFoldDB" id="F6DSX3"/>
<sequence length="47" mass="5237">MSNEKNKKPGSKGCLWHWGNQVTLKDLNIETPGPQAKVHPLTQKAPE</sequence>
<evidence type="ECO:0000313" key="1">
    <source>
        <dbReference type="EMBL" id="AEG59967.1"/>
    </source>
</evidence>
<dbReference type="HOGENOM" id="CLU_3167304_0_0_9"/>
<evidence type="ECO:0000313" key="2">
    <source>
        <dbReference type="Proteomes" id="UP000009234"/>
    </source>
</evidence>
<keyword evidence="2" id="KW-1185">Reference proteome</keyword>